<dbReference type="NCBIfam" id="TIGR00372">
    <property type="entry name" value="cas4"/>
    <property type="match status" value="1"/>
</dbReference>
<evidence type="ECO:0000256" key="12">
    <source>
        <dbReference type="ARBA" id="ARBA00023211"/>
    </source>
</evidence>
<name>A0A1M6EJ82_9FIRM</name>
<comment type="cofactor">
    <cofactor evidence="13">
        <name>Mg(2+)</name>
        <dbReference type="ChEBI" id="CHEBI:18420"/>
    </cofactor>
    <cofactor evidence="13">
        <name>Mn(2+)</name>
        <dbReference type="ChEBI" id="CHEBI:29035"/>
    </cofactor>
    <text evidence="13">Mg(2+) or Mn(2+) required for ssDNA cleavage activity.</text>
</comment>
<evidence type="ECO:0000256" key="4">
    <source>
        <dbReference type="ARBA" id="ARBA00020049"/>
    </source>
</evidence>
<dbReference type="GO" id="GO:0051536">
    <property type="term" value="F:iron-sulfur cluster binding"/>
    <property type="evidence" value="ECO:0007669"/>
    <property type="project" value="UniProtKB-KW"/>
</dbReference>
<protein>
    <recommendedName>
        <fullName evidence="4 13">CRISPR-associated exonuclease Cas4</fullName>
        <ecNumber evidence="3 13">3.1.12.1</ecNumber>
    </recommendedName>
</protein>
<dbReference type="GO" id="GO:0051607">
    <property type="term" value="P:defense response to virus"/>
    <property type="evidence" value="ECO:0007669"/>
    <property type="project" value="UniProtKB-KW"/>
</dbReference>
<organism evidence="15 16">
    <name type="scientific">Thermoclostridium caenicola</name>
    <dbReference type="NCBI Taxonomy" id="659425"/>
    <lineage>
        <taxon>Bacteria</taxon>
        <taxon>Bacillati</taxon>
        <taxon>Bacillota</taxon>
        <taxon>Clostridia</taxon>
        <taxon>Eubacteriales</taxon>
        <taxon>Oscillospiraceae</taxon>
        <taxon>Thermoclostridium</taxon>
    </lineage>
</organism>
<evidence type="ECO:0000313" key="15">
    <source>
        <dbReference type="EMBL" id="SHI85390.1"/>
    </source>
</evidence>
<accession>A0A1M6EJ82</accession>
<dbReference type="Gene3D" id="3.90.320.10">
    <property type="match status" value="1"/>
</dbReference>
<sequence>MKVYSEEEYLNLAGIQHYAFCPRQWALIHIEKQWQDNLRTVEGELLHKNAHEGQAFEKRGDILITRGMPVFSASLGINGVCDVVEFHKDIAGVELFGREGKYMPYPIEYKRGKPKESDIDILQLTAQAMCIEEMLCCKVEIGYLFYGEIRHRQKIVITSEYRSKVREITEQMHMCYNRQYTPKVKQTKKCNLCSLKDLCVPALGRFSTVEKYITKMIDED</sequence>
<keyword evidence="6 13" id="KW-0479">Metal-binding</keyword>
<dbReference type="InterPro" id="IPR022765">
    <property type="entry name" value="Dna2/Cas4_DUF83"/>
</dbReference>
<keyword evidence="7 13" id="KW-0378">Hydrolase</keyword>
<keyword evidence="12 13" id="KW-0464">Manganese</keyword>
<keyword evidence="11 13" id="KW-0051">Antiviral defense</keyword>
<reference evidence="15 16" key="1">
    <citation type="submission" date="2016-11" db="EMBL/GenBank/DDBJ databases">
        <authorList>
            <person name="Varghese N."/>
            <person name="Submissions S."/>
        </authorList>
    </citation>
    <scope>NUCLEOTIDE SEQUENCE [LARGE SCALE GENOMIC DNA]</scope>
    <source>
        <strain evidence="15 16">DSM 19027</strain>
    </source>
</reference>
<evidence type="ECO:0000256" key="11">
    <source>
        <dbReference type="ARBA" id="ARBA00023118"/>
    </source>
</evidence>
<keyword evidence="16" id="KW-1185">Reference proteome</keyword>
<evidence type="ECO:0000256" key="1">
    <source>
        <dbReference type="ARBA" id="ARBA00001966"/>
    </source>
</evidence>
<evidence type="ECO:0000256" key="7">
    <source>
        <dbReference type="ARBA" id="ARBA00022801"/>
    </source>
</evidence>
<dbReference type="EC" id="3.1.12.1" evidence="3 13"/>
<dbReference type="AlphaFoldDB" id="A0A1M6EJ82"/>
<dbReference type="OrthoDB" id="9781776at2"/>
<evidence type="ECO:0000256" key="5">
    <source>
        <dbReference type="ARBA" id="ARBA00022722"/>
    </source>
</evidence>
<dbReference type="InterPro" id="IPR011604">
    <property type="entry name" value="PDDEXK-like_dom_sf"/>
</dbReference>
<keyword evidence="8 13" id="KW-0269">Exonuclease</keyword>
<evidence type="ECO:0000259" key="14">
    <source>
        <dbReference type="Pfam" id="PF01930"/>
    </source>
</evidence>
<keyword evidence="10 13" id="KW-0411">Iron-sulfur</keyword>
<dbReference type="GO" id="GO:0046872">
    <property type="term" value="F:metal ion binding"/>
    <property type="evidence" value="ECO:0007669"/>
    <property type="project" value="UniProtKB-KW"/>
</dbReference>
<gene>
    <name evidence="15" type="ORF">SAMN05444373_101236</name>
</gene>
<comment type="cofactor">
    <cofactor evidence="1">
        <name>[4Fe-4S] cluster</name>
        <dbReference type="ChEBI" id="CHEBI:49883"/>
    </cofactor>
</comment>
<comment type="function">
    <text evidence="13">CRISPR (clustered regularly interspaced short palindromic repeat) is an adaptive immune system that provides protection against mobile genetic elements (viruses, transposable elements and conjugative plasmids). CRISPR clusters contain sequences complementary to antecedent mobile elements and target invading nucleic acids. CRISPR clusters are transcribed and processed into CRISPR RNA (crRNA).</text>
</comment>
<dbReference type="PANTHER" id="PTHR36531">
    <property type="entry name" value="CRISPR-ASSOCIATED EXONUCLEASE CAS4"/>
    <property type="match status" value="1"/>
</dbReference>
<keyword evidence="5 13" id="KW-0540">Nuclease</keyword>
<dbReference type="Pfam" id="PF01930">
    <property type="entry name" value="Cas_Cas4"/>
    <property type="match status" value="1"/>
</dbReference>
<evidence type="ECO:0000256" key="3">
    <source>
        <dbReference type="ARBA" id="ARBA00012768"/>
    </source>
</evidence>
<dbReference type="PANTHER" id="PTHR36531:SF6">
    <property type="entry name" value="DNA REPLICATION ATP-DEPENDENT HELICASE_NUCLEASE DNA2"/>
    <property type="match status" value="1"/>
</dbReference>
<proteinExistence type="inferred from homology"/>
<evidence type="ECO:0000313" key="16">
    <source>
        <dbReference type="Proteomes" id="UP000324781"/>
    </source>
</evidence>
<evidence type="ECO:0000256" key="10">
    <source>
        <dbReference type="ARBA" id="ARBA00023014"/>
    </source>
</evidence>
<evidence type="ECO:0000256" key="8">
    <source>
        <dbReference type="ARBA" id="ARBA00022839"/>
    </source>
</evidence>
<keyword evidence="9 13" id="KW-0408">Iron</keyword>
<dbReference type="RefSeq" id="WP_149678301.1">
    <property type="nucleotide sequence ID" value="NZ_FQZP01000012.1"/>
</dbReference>
<evidence type="ECO:0000256" key="13">
    <source>
        <dbReference type="RuleBase" id="RU365022"/>
    </source>
</evidence>
<evidence type="ECO:0000256" key="6">
    <source>
        <dbReference type="ARBA" id="ARBA00022723"/>
    </source>
</evidence>
<dbReference type="InterPro" id="IPR051827">
    <property type="entry name" value="Cas4_exonuclease"/>
</dbReference>
<dbReference type="EMBL" id="FQZP01000012">
    <property type="protein sequence ID" value="SHI85390.1"/>
    <property type="molecule type" value="Genomic_DNA"/>
</dbReference>
<evidence type="ECO:0000256" key="9">
    <source>
        <dbReference type="ARBA" id="ARBA00023004"/>
    </source>
</evidence>
<dbReference type="Proteomes" id="UP000324781">
    <property type="component" value="Unassembled WGS sequence"/>
</dbReference>
<comment type="similarity">
    <text evidence="2 13">Belongs to the CRISPR-associated exonuclease Cas4 family.</text>
</comment>
<dbReference type="InterPro" id="IPR013343">
    <property type="entry name" value="CRISPR-assoc_prot_Cas4"/>
</dbReference>
<evidence type="ECO:0000256" key="2">
    <source>
        <dbReference type="ARBA" id="ARBA00009189"/>
    </source>
</evidence>
<feature type="domain" description="DUF83" evidence="14">
    <location>
        <begin position="14"/>
        <end position="200"/>
    </location>
</feature>
<comment type="cofactor">
    <cofactor evidence="13">
        <name>iron-sulfur cluster</name>
        <dbReference type="ChEBI" id="CHEBI:30408"/>
    </cofactor>
</comment>
<dbReference type="GO" id="GO:0004527">
    <property type="term" value="F:exonuclease activity"/>
    <property type="evidence" value="ECO:0007669"/>
    <property type="project" value="UniProtKB-KW"/>
</dbReference>